<reference evidence="1 2" key="1">
    <citation type="journal article" date="2023" name="Nucleic Acids Res.">
        <title>The hologenome of Daphnia magna reveals possible DNA methylation and microbiome-mediated evolution of the host genome.</title>
        <authorList>
            <person name="Chaturvedi A."/>
            <person name="Li X."/>
            <person name="Dhandapani V."/>
            <person name="Marshall H."/>
            <person name="Kissane S."/>
            <person name="Cuenca-Cambronero M."/>
            <person name="Asole G."/>
            <person name="Calvet F."/>
            <person name="Ruiz-Romero M."/>
            <person name="Marangio P."/>
            <person name="Guigo R."/>
            <person name="Rago D."/>
            <person name="Mirbahai L."/>
            <person name="Eastwood N."/>
            <person name="Colbourne J.K."/>
            <person name="Zhou J."/>
            <person name="Mallon E."/>
            <person name="Orsini L."/>
        </authorList>
    </citation>
    <scope>NUCLEOTIDE SEQUENCE [LARGE SCALE GENOMIC DNA]</scope>
    <source>
        <strain evidence="1">LRV0_1</strain>
    </source>
</reference>
<sequence>MNLVWKTNYGRPLPITVRGDVSTVSNYEDVDIDGEEDFMYFEIGDVLDEKSYDQLSITNVTLPQHRRCACHFLSLIAKVAIIKIHDFYYQ</sequence>
<evidence type="ECO:0000313" key="1">
    <source>
        <dbReference type="EMBL" id="KAK4007124.1"/>
    </source>
</evidence>
<name>A0ABQ9Z2J5_9CRUS</name>
<keyword evidence="2" id="KW-1185">Reference proteome</keyword>
<proteinExistence type="predicted"/>
<accession>A0ABQ9Z2J5</accession>
<evidence type="ECO:0000313" key="2">
    <source>
        <dbReference type="Proteomes" id="UP001234178"/>
    </source>
</evidence>
<dbReference type="Proteomes" id="UP001234178">
    <property type="component" value="Unassembled WGS sequence"/>
</dbReference>
<comment type="caution">
    <text evidence="1">The sequence shown here is derived from an EMBL/GenBank/DDBJ whole genome shotgun (WGS) entry which is preliminary data.</text>
</comment>
<protein>
    <submittedName>
        <fullName evidence="1">Uncharacterized protein</fullName>
    </submittedName>
</protein>
<gene>
    <name evidence="1" type="ORF">OUZ56_012285</name>
</gene>
<organism evidence="1 2">
    <name type="scientific">Daphnia magna</name>
    <dbReference type="NCBI Taxonomy" id="35525"/>
    <lineage>
        <taxon>Eukaryota</taxon>
        <taxon>Metazoa</taxon>
        <taxon>Ecdysozoa</taxon>
        <taxon>Arthropoda</taxon>
        <taxon>Crustacea</taxon>
        <taxon>Branchiopoda</taxon>
        <taxon>Diplostraca</taxon>
        <taxon>Cladocera</taxon>
        <taxon>Anomopoda</taxon>
        <taxon>Daphniidae</taxon>
        <taxon>Daphnia</taxon>
    </lineage>
</organism>
<dbReference type="EMBL" id="JAOYFB010000002">
    <property type="protein sequence ID" value="KAK4007124.1"/>
    <property type="molecule type" value="Genomic_DNA"/>
</dbReference>